<feature type="coiled-coil region" evidence="4">
    <location>
        <begin position="123"/>
        <end position="157"/>
    </location>
</feature>
<proteinExistence type="predicted"/>
<reference evidence="6" key="1">
    <citation type="submission" date="2023-01" db="EMBL/GenBank/DDBJ databases">
        <title>Genome assembly of the deep-sea coral Lophelia pertusa.</title>
        <authorList>
            <person name="Herrera S."/>
            <person name="Cordes E."/>
        </authorList>
    </citation>
    <scope>NUCLEOTIDE SEQUENCE</scope>
    <source>
        <strain evidence="6">USNM1676648</strain>
        <tissue evidence="6">Polyp</tissue>
    </source>
</reference>
<dbReference type="InterPro" id="IPR004826">
    <property type="entry name" value="bZIP_Maf"/>
</dbReference>
<dbReference type="InterPro" id="IPR024874">
    <property type="entry name" value="Transcription_factor_Maf_fam"/>
</dbReference>
<dbReference type="InterPro" id="IPR008917">
    <property type="entry name" value="TF_DNA-bd_sf"/>
</dbReference>
<comment type="caution">
    <text evidence="6">The sequence shown here is derived from an EMBL/GenBank/DDBJ whole genome shotgun (WGS) entry which is preliminary data.</text>
</comment>
<evidence type="ECO:0000256" key="3">
    <source>
        <dbReference type="ARBA" id="ARBA00023163"/>
    </source>
</evidence>
<dbReference type="Pfam" id="PF03131">
    <property type="entry name" value="bZIP_Maf"/>
    <property type="match status" value="1"/>
</dbReference>
<dbReference type="SUPFAM" id="SSF57959">
    <property type="entry name" value="Leucine zipper domain"/>
    <property type="match status" value="1"/>
</dbReference>
<keyword evidence="4" id="KW-0175">Coiled coil</keyword>
<dbReference type="EMBL" id="MU827790">
    <property type="protein sequence ID" value="KAJ7331107.1"/>
    <property type="molecule type" value="Genomic_DNA"/>
</dbReference>
<dbReference type="PANTHER" id="PTHR10129">
    <property type="entry name" value="TRANSCRIPTION FACTOR MAF"/>
    <property type="match status" value="1"/>
</dbReference>
<dbReference type="Gene3D" id="1.20.5.170">
    <property type="match status" value="1"/>
</dbReference>
<evidence type="ECO:0000259" key="5">
    <source>
        <dbReference type="Pfam" id="PF03131"/>
    </source>
</evidence>
<dbReference type="InterPro" id="IPR046347">
    <property type="entry name" value="bZIP_sf"/>
</dbReference>
<organism evidence="6 7">
    <name type="scientific">Desmophyllum pertusum</name>
    <dbReference type="NCBI Taxonomy" id="174260"/>
    <lineage>
        <taxon>Eukaryota</taxon>
        <taxon>Metazoa</taxon>
        <taxon>Cnidaria</taxon>
        <taxon>Anthozoa</taxon>
        <taxon>Hexacorallia</taxon>
        <taxon>Scleractinia</taxon>
        <taxon>Caryophylliina</taxon>
        <taxon>Caryophylliidae</taxon>
        <taxon>Desmophyllum</taxon>
    </lineage>
</organism>
<dbReference type="OrthoDB" id="5974330at2759"/>
<dbReference type="SUPFAM" id="SSF47454">
    <property type="entry name" value="A DNA-binding domain in eukaryotic transcription factors"/>
    <property type="match status" value="1"/>
</dbReference>
<dbReference type="GO" id="GO:0000981">
    <property type="term" value="F:DNA-binding transcription factor activity, RNA polymerase II-specific"/>
    <property type="evidence" value="ECO:0007669"/>
    <property type="project" value="TreeGrafter"/>
</dbReference>
<evidence type="ECO:0000313" key="7">
    <source>
        <dbReference type="Proteomes" id="UP001163046"/>
    </source>
</evidence>
<evidence type="ECO:0000313" key="6">
    <source>
        <dbReference type="EMBL" id="KAJ7331107.1"/>
    </source>
</evidence>
<keyword evidence="3" id="KW-0804">Transcription</keyword>
<keyword evidence="2" id="KW-0238">DNA-binding</keyword>
<dbReference type="GO" id="GO:0005634">
    <property type="term" value="C:nucleus"/>
    <property type="evidence" value="ECO:0007669"/>
    <property type="project" value="TreeGrafter"/>
</dbReference>
<gene>
    <name evidence="6" type="ORF">OS493_020808</name>
</gene>
<evidence type="ECO:0000256" key="1">
    <source>
        <dbReference type="ARBA" id="ARBA00023015"/>
    </source>
</evidence>
<keyword evidence="1" id="KW-0805">Transcription regulation</keyword>
<dbReference type="GO" id="GO:0000978">
    <property type="term" value="F:RNA polymerase II cis-regulatory region sequence-specific DNA binding"/>
    <property type="evidence" value="ECO:0007669"/>
    <property type="project" value="TreeGrafter"/>
</dbReference>
<feature type="domain" description="Basic leucine zipper" evidence="5">
    <location>
        <begin position="71"/>
        <end position="162"/>
    </location>
</feature>
<name>A0A9X0CG70_9CNID</name>
<dbReference type="AlphaFoldDB" id="A0A9X0CG70"/>
<evidence type="ECO:0000256" key="4">
    <source>
        <dbReference type="SAM" id="Coils"/>
    </source>
</evidence>
<dbReference type="Proteomes" id="UP001163046">
    <property type="component" value="Unassembled WGS sequence"/>
</dbReference>
<protein>
    <recommendedName>
        <fullName evidence="5">Basic leucine zipper domain-containing protein</fullName>
    </recommendedName>
</protein>
<dbReference type="PANTHER" id="PTHR10129:SF48">
    <property type="entry name" value="MAF-S, ISOFORM B"/>
    <property type="match status" value="1"/>
</dbReference>
<sequence length="187" mass="22095">MDDSLFYDHIFTGPVNIGDTPWSVDNSLFEENLKSDSDDDIADLFNGGEKDEGFDEDTISNPTTPRNIEEISDEEIKNLRVQELNKVLRGMPRDVAARIRRKRRNLKNRGYALTCRKRRQQFQEDLFNENQFLKRQLEDDREKLRKVLKERNIYKKKFLQLQSSWKGEFIMEHFVPLNLPLETGNVA</sequence>
<accession>A0A9X0CG70</accession>
<keyword evidence="7" id="KW-1185">Reference proteome</keyword>
<evidence type="ECO:0000256" key="2">
    <source>
        <dbReference type="ARBA" id="ARBA00023125"/>
    </source>
</evidence>